<evidence type="ECO:0000259" key="2">
    <source>
        <dbReference type="Pfam" id="PF10675"/>
    </source>
</evidence>
<name>A0A2X1ZPF2_PHODM</name>
<feature type="transmembrane region" description="Helical" evidence="1">
    <location>
        <begin position="6"/>
        <end position="27"/>
    </location>
</feature>
<dbReference type="RefSeq" id="WP_225314504.1">
    <property type="nucleotide sequence ID" value="NZ_CP018297.1"/>
</dbReference>
<protein>
    <submittedName>
        <fullName evidence="3">Protein of uncharacterized function (DUF2489)</fullName>
    </submittedName>
</protein>
<keyword evidence="1" id="KW-1133">Transmembrane helix</keyword>
<proteinExistence type="predicted"/>
<dbReference type="EMBL" id="UATL01000009">
    <property type="protein sequence ID" value="SPY46255.1"/>
    <property type="molecule type" value="Genomic_DNA"/>
</dbReference>
<dbReference type="Pfam" id="PF10675">
    <property type="entry name" value="DUF2489"/>
    <property type="match status" value="1"/>
</dbReference>
<feature type="domain" description="DUF2489" evidence="2">
    <location>
        <begin position="15"/>
        <end position="153"/>
    </location>
</feature>
<keyword evidence="1" id="KW-0472">Membrane</keyword>
<reference evidence="3 4" key="1">
    <citation type="submission" date="2018-06" db="EMBL/GenBank/DDBJ databases">
        <authorList>
            <consortium name="Pathogen Informatics"/>
            <person name="Doyle S."/>
        </authorList>
    </citation>
    <scope>NUCLEOTIDE SEQUENCE [LARGE SCALE GENOMIC DNA]</scope>
    <source>
        <strain evidence="3 4">NCTC11647</strain>
    </source>
</reference>
<organism evidence="3 4">
    <name type="scientific">Photobacterium damselae</name>
    <dbReference type="NCBI Taxonomy" id="38293"/>
    <lineage>
        <taxon>Bacteria</taxon>
        <taxon>Pseudomonadati</taxon>
        <taxon>Pseudomonadota</taxon>
        <taxon>Gammaproteobacteria</taxon>
        <taxon>Vibrionales</taxon>
        <taxon>Vibrionaceae</taxon>
        <taxon>Photobacterium</taxon>
    </lineage>
</organism>
<gene>
    <name evidence="3" type="ORF">NCTC11647_04618</name>
</gene>
<dbReference type="AlphaFoldDB" id="A0A2X1ZPF2"/>
<keyword evidence="1" id="KW-0812">Transmembrane</keyword>
<accession>A0A2X1ZPF2</accession>
<sequence>MQNTMLWFGLGSAVVAVLAAYAGYLLYKLYRQHQRHQAFLERTKALQAEKIAQRNATILDSVYIIAEAGVNDQCDMSEISIRLFKLMEALQHDKAVDFAAQYPALHELYQVVKDMPRSEARRNIEKRQRMRLDLDRMKAEARLVDDIKQELNSILAMKS</sequence>
<evidence type="ECO:0000313" key="3">
    <source>
        <dbReference type="EMBL" id="SPY46255.1"/>
    </source>
</evidence>
<dbReference type="InterPro" id="IPR019617">
    <property type="entry name" value="DUF2489"/>
</dbReference>
<dbReference type="Proteomes" id="UP000251647">
    <property type="component" value="Unassembled WGS sequence"/>
</dbReference>
<evidence type="ECO:0000256" key="1">
    <source>
        <dbReference type="SAM" id="Phobius"/>
    </source>
</evidence>
<evidence type="ECO:0000313" key="4">
    <source>
        <dbReference type="Proteomes" id="UP000251647"/>
    </source>
</evidence>